<gene>
    <name evidence="13" type="ORF">J5V48_01250</name>
</gene>
<reference evidence="13 14" key="1">
    <citation type="submission" date="2021-03" db="EMBL/GenBank/DDBJ databases">
        <title>Succinivibrio sp. nov. isolated from feces of cow.</title>
        <authorList>
            <person name="Choi J.-Y."/>
        </authorList>
    </citation>
    <scope>NUCLEOTIDE SEQUENCE [LARGE SCALE GENOMIC DNA]</scope>
    <source>
        <strain evidence="13 14">AGMB01872</strain>
    </source>
</reference>
<evidence type="ECO:0000256" key="2">
    <source>
        <dbReference type="ARBA" id="ARBA00007942"/>
    </source>
</evidence>
<keyword evidence="5" id="KW-0997">Cell inner membrane</keyword>
<evidence type="ECO:0000313" key="13">
    <source>
        <dbReference type="EMBL" id="MBW7569519.1"/>
    </source>
</evidence>
<proteinExistence type="inferred from homology"/>
<feature type="transmembrane region" description="Helical" evidence="12">
    <location>
        <begin position="336"/>
        <end position="362"/>
    </location>
</feature>
<dbReference type="PANTHER" id="PTHR32196">
    <property type="entry name" value="ABC TRANSPORTER PERMEASE PROTEIN YPHD-RELATED-RELATED"/>
    <property type="match status" value="1"/>
</dbReference>
<feature type="transmembrane region" description="Helical" evidence="12">
    <location>
        <begin position="73"/>
        <end position="93"/>
    </location>
</feature>
<dbReference type="NCBIfam" id="NF040906">
    <property type="entry name" value="GguB"/>
    <property type="match status" value="1"/>
</dbReference>
<feature type="transmembrane region" description="Helical" evidence="12">
    <location>
        <begin position="138"/>
        <end position="164"/>
    </location>
</feature>
<keyword evidence="4" id="KW-1003">Cell membrane</keyword>
<dbReference type="EMBL" id="JAGFNY010000002">
    <property type="protein sequence ID" value="MBW7569519.1"/>
    <property type="molecule type" value="Genomic_DNA"/>
</dbReference>
<evidence type="ECO:0000256" key="8">
    <source>
        <dbReference type="ARBA" id="ARBA00022989"/>
    </source>
</evidence>
<feature type="transmembrane region" description="Helical" evidence="12">
    <location>
        <begin position="108"/>
        <end position="131"/>
    </location>
</feature>
<keyword evidence="6" id="KW-0762">Sugar transport</keyword>
<keyword evidence="7 12" id="KW-0812">Transmembrane</keyword>
<dbReference type="Proteomes" id="UP000731465">
    <property type="component" value="Unassembled WGS sequence"/>
</dbReference>
<evidence type="ECO:0000256" key="12">
    <source>
        <dbReference type="SAM" id="Phobius"/>
    </source>
</evidence>
<comment type="caution">
    <text evidence="13">The sequence shown here is derived from an EMBL/GenBank/DDBJ whole genome shotgun (WGS) entry which is preliminary data.</text>
</comment>
<dbReference type="Pfam" id="PF02653">
    <property type="entry name" value="BPD_transp_2"/>
    <property type="match status" value="1"/>
</dbReference>
<keyword evidence="9 12" id="KW-0472">Membrane</keyword>
<evidence type="ECO:0000256" key="3">
    <source>
        <dbReference type="ARBA" id="ARBA00022448"/>
    </source>
</evidence>
<evidence type="ECO:0000256" key="4">
    <source>
        <dbReference type="ARBA" id="ARBA00022475"/>
    </source>
</evidence>
<evidence type="ECO:0000256" key="5">
    <source>
        <dbReference type="ARBA" id="ARBA00022519"/>
    </source>
</evidence>
<evidence type="ECO:0000256" key="6">
    <source>
        <dbReference type="ARBA" id="ARBA00022597"/>
    </source>
</evidence>
<dbReference type="PANTHER" id="PTHR32196:SF32">
    <property type="entry name" value="XYLOSE TRANSPORT SYSTEM PERMEASE PROTEIN XYLH"/>
    <property type="match status" value="1"/>
</dbReference>
<feature type="transmembrane region" description="Helical" evidence="12">
    <location>
        <begin position="246"/>
        <end position="263"/>
    </location>
</feature>
<feature type="transmembrane region" description="Helical" evidence="12">
    <location>
        <begin position="219"/>
        <end position="240"/>
    </location>
</feature>
<feature type="transmembrane region" description="Helical" evidence="12">
    <location>
        <begin position="293"/>
        <end position="316"/>
    </location>
</feature>
<evidence type="ECO:0000313" key="14">
    <source>
        <dbReference type="Proteomes" id="UP000731465"/>
    </source>
</evidence>
<evidence type="ECO:0000256" key="10">
    <source>
        <dbReference type="ARBA" id="ARBA00035611"/>
    </source>
</evidence>
<keyword evidence="8 12" id="KW-1133">Transmembrane helix</keyword>
<comment type="function">
    <text evidence="10">Part of the binding-protein-dependent transport system for D-xylose. Probably responsible for the translocation of the substrate across the membrane.</text>
</comment>
<accession>A0ABS7DEP7</accession>
<evidence type="ECO:0000256" key="9">
    <source>
        <dbReference type="ARBA" id="ARBA00023136"/>
    </source>
</evidence>
<dbReference type="CDD" id="cd06579">
    <property type="entry name" value="TM_PBP1_transp_AraH_like"/>
    <property type="match status" value="1"/>
</dbReference>
<sequence>MMLILNMLKRNSLLIALILVMILFEIAIRLKTGGAVSLFSPQNFTNIIYQNSYVIILAVGMLFLIIGCGNIDLSVGSVVALIGAVAGVLMVVMPENETAFFSNPTMNMYFAIAVCLLLGILIGAWHGFWIAYIRIPSFIVTLAGMLLFRGLALIVLDGITISPFSREYLDLFTSFIPANRANAFDTTMVVTGFIVVVYVFGILFDRLNKIKKGYEVDPMYAFLFKHIIILAAVIASSVLLGKNKGIPVILILILAIVIIYAFIANKTVIGRRIYALGGNEKAAKLSGVNTNRLLFLSYVNMGLLAAVAALVCVARFNSASPMAGTGYELDAIGACFIGGASAYGGVGTVGGAVIGAVFMGVLNNGMSILGVDANWQKAVKGLVLLAAVVVDVMSKKRVQN</sequence>
<evidence type="ECO:0000256" key="11">
    <source>
        <dbReference type="ARBA" id="ARBA00035686"/>
    </source>
</evidence>
<evidence type="ECO:0000256" key="1">
    <source>
        <dbReference type="ARBA" id="ARBA00004429"/>
    </source>
</evidence>
<keyword evidence="14" id="KW-1185">Reference proteome</keyword>
<protein>
    <recommendedName>
        <fullName evidence="11">Xylose transport system permease protein XylH</fullName>
    </recommendedName>
</protein>
<evidence type="ECO:0000256" key="7">
    <source>
        <dbReference type="ARBA" id="ARBA00022692"/>
    </source>
</evidence>
<keyword evidence="3" id="KW-0813">Transport</keyword>
<name>A0ABS7DEP7_9GAMM</name>
<dbReference type="InterPro" id="IPR001851">
    <property type="entry name" value="ABC_transp_permease"/>
</dbReference>
<comment type="subcellular location">
    <subcellularLocation>
        <location evidence="1">Cell inner membrane</location>
        <topology evidence="1">Multi-pass membrane protein</topology>
    </subcellularLocation>
</comment>
<organism evidence="13 14">
    <name type="scientific">Succinivibrio faecicola</name>
    <dbReference type="NCBI Taxonomy" id="2820300"/>
    <lineage>
        <taxon>Bacteria</taxon>
        <taxon>Pseudomonadati</taxon>
        <taxon>Pseudomonadota</taxon>
        <taxon>Gammaproteobacteria</taxon>
        <taxon>Aeromonadales</taxon>
        <taxon>Succinivibrionaceae</taxon>
        <taxon>Succinivibrio</taxon>
    </lineage>
</organism>
<feature type="transmembrane region" description="Helical" evidence="12">
    <location>
        <begin position="184"/>
        <end position="207"/>
    </location>
</feature>
<feature type="transmembrane region" description="Helical" evidence="12">
    <location>
        <begin position="48"/>
        <end position="66"/>
    </location>
</feature>
<comment type="similarity">
    <text evidence="2">Belongs to the binding-protein-dependent transport system permease family. AraH/RbsC subfamily.</text>
</comment>